<dbReference type="Pfam" id="PF00735">
    <property type="entry name" value="Septin"/>
    <property type="match status" value="2"/>
</dbReference>
<keyword evidence="4" id="KW-0963">Cytoplasm</keyword>
<dbReference type="GO" id="GO:0005525">
    <property type="term" value="F:GTP binding"/>
    <property type="evidence" value="ECO:0007669"/>
    <property type="project" value="UniProtKB-KW"/>
</dbReference>
<feature type="domain" description="Septin-type G" evidence="7">
    <location>
        <begin position="1"/>
        <end position="270"/>
    </location>
</feature>
<evidence type="ECO:0000256" key="2">
    <source>
        <dbReference type="ARBA" id="ARBA00022741"/>
    </source>
</evidence>
<evidence type="ECO:0000313" key="9">
    <source>
        <dbReference type="Proteomes" id="UP000694554"/>
    </source>
</evidence>
<dbReference type="FunFam" id="3.40.50.300:FF:001781">
    <property type="entry name" value="septin-12 isoform X2"/>
    <property type="match status" value="1"/>
</dbReference>
<keyword evidence="4" id="KW-0206">Cytoskeleton</keyword>
<dbReference type="AlphaFoldDB" id="A0A8C9BPU3"/>
<dbReference type="PANTHER" id="PTHR18884">
    <property type="entry name" value="SEPTIN"/>
    <property type="match status" value="1"/>
</dbReference>
<dbReference type="InterPro" id="IPR016491">
    <property type="entry name" value="Septin"/>
</dbReference>
<organism evidence="8 9">
    <name type="scientific">Phocoena sinus</name>
    <name type="common">Vaquita</name>
    <dbReference type="NCBI Taxonomy" id="42100"/>
    <lineage>
        <taxon>Eukaryota</taxon>
        <taxon>Metazoa</taxon>
        <taxon>Chordata</taxon>
        <taxon>Craniata</taxon>
        <taxon>Vertebrata</taxon>
        <taxon>Euteleostomi</taxon>
        <taxon>Mammalia</taxon>
        <taxon>Eutheria</taxon>
        <taxon>Laurasiatheria</taxon>
        <taxon>Artiodactyla</taxon>
        <taxon>Whippomorpha</taxon>
        <taxon>Cetacea</taxon>
        <taxon>Odontoceti</taxon>
        <taxon>Phocoenidae</taxon>
        <taxon>Phocoena</taxon>
    </lineage>
</organism>
<dbReference type="GO" id="GO:0005856">
    <property type="term" value="C:cytoskeleton"/>
    <property type="evidence" value="ECO:0007669"/>
    <property type="project" value="UniProtKB-SubCell"/>
</dbReference>
<evidence type="ECO:0000313" key="8">
    <source>
        <dbReference type="Ensembl" id="ENSPSNP00000009689.1"/>
    </source>
</evidence>
<dbReference type="Ensembl" id="ENSPSNT00000010960.1">
    <property type="protein sequence ID" value="ENSPSNP00000009689.1"/>
    <property type="gene ID" value="ENSPSNG00000007088.1"/>
</dbReference>
<evidence type="ECO:0000256" key="1">
    <source>
        <dbReference type="ARBA" id="ARBA00004245"/>
    </source>
</evidence>
<dbReference type="CDD" id="cd01850">
    <property type="entry name" value="CDC_Septin"/>
    <property type="match status" value="1"/>
</dbReference>
<dbReference type="PIRSF" id="PIRSF006698">
    <property type="entry name" value="Septin"/>
    <property type="match status" value="1"/>
</dbReference>
<evidence type="ECO:0000256" key="5">
    <source>
        <dbReference type="RuleBase" id="RU004560"/>
    </source>
</evidence>
<reference evidence="8" key="1">
    <citation type="submission" date="2019-08" db="EMBL/GenBank/DDBJ databases">
        <title>Phocoena sinus (Vaquita) genome, mPhoSin1, primary haplotype.</title>
        <authorList>
            <person name="Morin P."/>
            <person name="Mountcastle J."/>
            <person name="Fungtammasan C."/>
            <person name="Rhie A."/>
            <person name="Rojas-Bracho L."/>
            <person name="Smith C.R."/>
            <person name="Taylor B.L."/>
            <person name="Gulland F.M.D."/>
            <person name="Musser W."/>
            <person name="Houck M."/>
            <person name="Haase B."/>
            <person name="Paez S."/>
            <person name="Howe K."/>
            <person name="Torrance J."/>
            <person name="Formenti G."/>
            <person name="Phillippy A."/>
            <person name="Ryder O."/>
            <person name="Jarvis E.D."/>
            <person name="Fedrigo O."/>
        </authorList>
    </citation>
    <scope>NUCLEOTIDE SEQUENCE [LARGE SCALE GENOMIC DNA]</scope>
</reference>
<keyword evidence="3 5" id="KW-0342">GTP-binding</keyword>
<reference evidence="8" key="3">
    <citation type="submission" date="2025-09" db="UniProtKB">
        <authorList>
            <consortium name="Ensembl"/>
        </authorList>
    </citation>
    <scope>IDENTIFICATION</scope>
</reference>
<dbReference type="PROSITE" id="PS51719">
    <property type="entry name" value="G_SEPTIN"/>
    <property type="match status" value="1"/>
</dbReference>
<dbReference type="Gene3D" id="3.40.50.300">
    <property type="entry name" value="P-loop containing nucleotide triphosphate hydrolases"/>
    <property type="match status" value="2"/>
</dbReference>
<evidence type="ECO:0000256" key="4">
    <source>
        <dbReference type="ARBA" id="ARBA00023212"/>
    </source>
</evidence>
<gene>
    <name evidence="8" type="primary">SEPTIN12</name>
</gene>
<reference evidence="8" key="2">
    <citation type="submission" date="2025-08" db="UniProtKB">
        <authorList>
            <consortium name="Ensembl"/>
        </authorList>
    </citation>
    <scope>IDENTIFICATION</scope>
</reference>
<dbReference type="SUPFAM" id="SSF52540">
    <property type="entry name" value="P-loop containing nucleoside triphosphate hydrolases"/>
    <property type="match status" value="1"/>
</dbReference>
<dbReference type="InterPro" id="IPR030379">
    <property type="entry name" value="G_SEPTIN_dom"/>
</dbReference>
<comment type="similarity">
    <text evidence="5">Belongs to the TRAFAC class TrmE-Era-EngA-EngB-Septin-like GTPase superfamily. Septin GTPase family.</text>
</comment>
<accession>A0A8C9BPU3</accession>
<protein>
    <submittedName>
        <fullName evidence="8">Septin 12</fullName>
    </submittedName>
</protein>
<keyword evidence="2 5" id="KW-0547">Nucleotide-binding</keyword>
<name>A0A8C9BPU3_PHOSS</name>
<evidence type="ECO:0000256" key="3">
    <source>
        <dbReference type="ARBA" id="ARBA00023134"/>
    </source>
</evidence>
<keyword evidence="9" id="KW-1185">Reference proteome</keyword>
<sequence>MDPLRQSPSRSSSRASSPRTLPCEMLGYVGIEAVLDQLKIKAMKMGFEFNIMVVGQSGLGKSTMVNTLFKSKMWKSTMPGLGVPTPQTLQLQSVTHVIEESGVKLKLTVTDTPGFGDQINNDKWLRPLDIEFLQRLCRTVNVVPVIARADSLTIEEREAFRHRIQENLKTHGIEVYPQKCFDEDINDKILNSKIRERIPFAVVGADREHIVNGRCVLGRKTKWGIIEVENMAHCEFPLLRDLLIRSHLQDLKDITHNVHYENYRIFRLNESHVLPRGPGWVNLAPAPAGPQANPVPPKVGGWAKDNSDEEC</sequence>
<evidence type="ECO:0000259" key="7">
    <source>
        <dbReference type="PROSITE" id="PS51719"/>
    </source>
</evidence>
<dbReference type="GeneTree" id="ENSGT00940000158310"/>
<dbReference type="Proteomes" id="UP000694554">
    <property type="component" value="Chromosome 15"/>
</dbReference>
<evidence type="ECO:0000256" key="6">
    <source>
        <dbReference type="SAM" id="MobiDB-lite"/>
    </source>
</evidence>
<comment type="subcellular location">
    <subcellularLocation>
        <location evidence="1">Cytoplasm</location>
        <location evidence="1">Cytoskeleton</location>
    </subcellularLocation>
</comment>
<dbReference type="InterPro" id="IPR027417">
    <property type="entry name" value="P-loop_NTPase"/>
</dbReference>
<proteinExistence type="inferred from homology"/>
<feature type="region of interest" description="Disordered" evidence="6">
    <location>
        <begin position="287"/>
        <end position="311"/>
    </location>
</feature>